<comment type="caution">
    <text evidence="4">The sequence shown here is derived from an EMBL/GenBank/DDBJ whole genome shotgun (WGS) entry which is preliminary data.</text>
</comment>
<accession>A0A9P9WK05</accession>
<name>A0A9P9WK05_9PEZI</name>
<evidence type="ECO:0000256" key="2">
    <source>
        <dbReference type="SAM" id="Phobius"/>
    </source>
</evidence>
<evidence type="ECO:0000313" key="5">
    <source>
        <dbReference type="Proteomes" id="UP000829685"/>
    </source>
</evidence>
<feature type="compositionally biased region" description="Polar residues" evidence="1">
    <location>
        <begin position="656"/>
        <end position="668"/>
    </location>
</feature>
<dbReference type="EMBL" id="JAFIMR010000018">
    <property type="protein sequence ID" value="KAI1867480.1"/>
    <property type="molecule type" value="Genomic_DNA"/>
</dbReference>
<feature type="transmembrane region" description="Helical" evidence="2">
    <location>
        <begin position="373"/>
        <end position="392"/>
    </location>
</feature>
<protein>
    <recommendedName>
        <fullName evidence="3">Calcium channel YVC1-like C-terminal transmembrane domain-containing protein</fullName>
    </recommendedName>
</protein>
<feature type="transmembrane region" description="Helical" evidence="2">
    <location>
        <begin position="447"/>
        <end position="465"/>
    </location>
</feature>
<dbReference type="Proteomes" id="UP000829685">
    <property type="component" value="Unassembled WGS sequence"/>
</dbReference>
<feature type="region of interest" description="Disordered" evidence="1">
    <location>
        <begin position="685"/>
        <end position="730"/>
    </location>
</feature>
<feature type="transmembrane region" description="Helical" evidence="2">
    <location>
        <begin position="311"/>
        <end position="329"/>
    </location>
</feature>
<evidence type="ECO:0000313" key="4">
    <source>
        <dbReference type="EMBL" id="KAI1867480.1"/>
    </source>
</evidence>
<feature type="domain" description="Calcium channel YVC1-like C-terminal transmembrane" evidence="3">
    <location>
        <begin position="317"/>
        <end position="606"/>
    </location>
</feature>
<dbReference type="Pfam" id="PF23317">
    <property type="entry name" value="YVC1_C"/>
    <property type="match status" value="1"/>
</dbReference>
<dbReference type="AlphaFoldDB" id="A0A9P9WK05"/>
<keyword evidence="2" id="KW-0472">Membrane</keyword>
<feature type="transmembrane region" description="Helical" evidence="2">
    <location>
        <begin position="501"/>
        <end position="525"/>
    </location>
</feature>
<dbReference type="PANTHER" id="PTHR35859:SF5">
    <property type="entry name" value="ION TRANSPORT DOMAIN-CONTAINING PROTEIN"/>
    <property type="match status" value="1"/>
</dbReference>
<dbReference type="PANTHER" id="PTHR35859">
    <property type="entry name" value="NONSELECTIVE CATION CHANNEL PROTEIN"/>
    <property type="match status" value="1"/>
</dbReference>
<proteinExistence type="predicted"/>
<organism evidence="4 5">
    <name type="scientific">Neoarthrinium moseri</name>
    <dbReference type="NCBI Taxonomy" id="1658444"/>
    <lineage>
        <taxon>Eukaryota</taxon>
        <taxon>Fungi</taxon>
        <taxon>Dikarya</taxon>
        <taxon>Ascomycota</taxon>
        <taxon>Pezizomycotina</taxon>
        <taxon>Sordariomycetes</taxon>
        <taxon>Xylariomycetidae</taxon>
        <taxon>Amphisphaeriales</taxon>
        <taxon>Apiosporaceae</taxon>
        <taxon>Neoarthrinium</taxon>
    </lineage>
</organism>
<feature type="transmembrane region" description="Helical" evidence="2">
    <location>
        <begin position="557"/>
        <end position="577"/>
    </location>
</feature>
<gene>
    <name evidence="4" type="ORF">JX265_007282</name>
</gene>
<keyword evidence="2" id="KW-1133">Transmembrane helix</keyword>
<dbReference type="InterPro" id="IPR052971">
    <property type="entry name" value="TRP_calcium_channel"/>
</dbReference>
<feature type="region of interest" description="Disordered" evidence="1">
    <location>
        <begin position="632"/>
        <end position="668"/>
    </location>
</feature>
<evidence type="ECO:0000259" key="3">
    <source>
        <dbReference type="Pfam" id="PF23317"/>
    </source>
</evidence>
<evidence type="ECO:0000256" key="1">
    <source>
        <dbReference type="SAM" id="MobiDB-lite"/>
    </source>
</evidence>
<keyword evidence="5" id="KW-1185">Reference proteome</keyword>
<keyword evidence="2" id="KW-0812">Transmembrane</keyword>
<reference evidence="4" key="1">
    <citation type="submission" date="2021-03" db="EMBL/GenBank/DDBJ databases">
        <title>Revisited historic fungal species revealed as producer of novel bioactive compounds through whole genome sequencing and comparative genomics.</title>
        <authorList>
            <person name="Vignolle G.A."/>
            <person name="Hochenegger N."/>
            <person name="Mach R.L."/>
            <person name="Mach-Aigner A.R."/>
            <person name="Javad Rahimi M."/>
            <person name="Salim K.A."/>
            <person name="Chan C.M."/>
            <person name="Lim L.B.L."/>
            <person name="Cai F."/>
            <person name="Druzhinina I.S."/>
            <person name="U'Ren J.M."/>
            <person name="Derntl C."/>
        </authorList>
    </citation>
    <scope>NUCLEOTIDE SEQUENCE</scope>
    <source>
        <strain evidence="4">TUCIM 5799</strain>
    </source>
</reference>
<sequence length="757" mass="84778">MGAIQDSAGTTLVVPDIRNDESFGELARKLSLYVGFAISFTSPQYFCCIIEAVQSPLTWDDLRSTKHIKTLQPIIDHLSTSVHHPALVAALLALKGHFVAIESDDDCGINSSRGLACELIAWQFVLRLSERDTLDYLLFELLSDGKYAPPDEDEEAACGSNSRGRNGAVHKGKSGSSSHERTALLHEQTHTSGSAAQSRASSATFTEYRQVCNYGEPCAFSEPFLDLNTLEIAAVSSAKKFLSQRCVQDLVDAIWRGDVVFWDALTAKTVKKPHFYRRDQTQDRRLLLNMTDGPPGADPWTRLRVPRYMKAFEMVFFLTLLALFYAVSLQRVEKYVTGWEVVLYVFIAGYAAEQWGQFVENGAQFFSTDIWSLWDIGIICIGTTFFVLRMVGLGTGDELVKGEVAFGALALMSLFLTPRIFSLLSLNKYYGSLLPCLKEMGKQFVRFLGFVLIIYVGFFSTFYLLARGHFPLDKLSITTLKVFFGAGVVGFDVASQISPYLGLPVMVIFVCLTNQLLITSMMAHISNSLRQVLDSSREEYLYVYSVYVLEASTSNKLTYFFMPLNLVPILAHPFLIFASEQSARKARIFLLKLTHAPIMISIWAFELWEDYVRAKRAAELDSMRFWTMEGTHKRQGRSIGGKSPSNTRVAKLGRQPQKSSGWQVPSDLMTLSRNPTREVQMLAGASSQLARAQPLGPATEGDGAKNRNAAKKKAEQQEGKPDRSNDNEMEMMRMLKDLAVEVQELRAELRAQKKKKK</sequence>
<feature type="transmembrane region" description="Helical" evidence="2">
    <location>
        <begin position="404"/>
        <end position="426"/>
    </location>
</feature>
<feature type="transmembrane region" description="Helical" evidence="2">
    <location>
        <begin position="335"/>
        <end position="352"/>
    </location>
</feature>
<feature type="region of interest" description="Disordered" evidence="1">
    <location>
        <begin position="150"/>
        <end position="180"/>
    </location>
</feature>
<feature type="compositionally biased region" description="Basic and acidic residues" evidence="1">
    <location>
        <begin position="712"/>
        <end position="730"/>
    </location>
</feature>
<dbReference type="InterPro" id="IPR056336">
    <property type="entry name" value="YVC1_C"/>
</dbReference>